<evidence type="ECO:0000259" key="1">
    <source>
        <dbReference type="Pfam" id="PF13467"/>
    </source>
</evidence>
<dbReference type="EMBL" id="JADJUC010000015">
    <property type="protein sequence ID" value="MBK8524847.1"/>
    <property type="molecule type" value="Genomic_DNA"/>
</dbReference>
<feature type="domain" description="Ribbon-helix-helix" evidence="1">
    <location>
        <begin position="16"/>
        <end position="83"/>
    </location>
</feature>
<proteinExistence type="predicted"/>
<dbReference type="InterPro" id="IPR038268">
    <property type="entry name" value="RHH_sf"/>
</dbReference>
<protein>
    <submittedName>
        <fullName evidence="2">Ribbon-helix-helix domain-containing protein</fullName>
    </submittedName>
</protein>
<dbReference type="Proteomes" id="UP000886689">
    <property type="component" value="Unassembled WGS sequence"/>
</dbReference>
<sequence length="106" mass="11953">MCEIYVKADPILYESRSRSLRIHGAVTKIRLENLFWDILAELAESDGYTTNQLIAKLYDELVDYRGEIDNFASFLRVSCLRYLTLKKGAGAHARPDLSVVGRAVAS</sequence>
<evidence type="ECO:0000313" key="2">
    <source>
        <dbReference type="EMBL" id="MBK8524847.1"/>
    </source>
</evidence>
<reference evidence="2" key="1">
    <citation type="submission" date="2020-10" db="EMBL/GenBank/DDBJ databases">
        <title>Connecting structure to function with the recovery of over 1000 high-quality activated sludge metagenome-assembled genomes encoding full-length rRNA genes using long-read sequencing.</title>
        <authorList>
            <person name="Singleton C.M."/>
            <person name="Petriglieri F."/>
            <person name="Kristensen J.M."/>
            <person name="Kirkegaard R.H."/>
            <person name="Michaelsen T.Y."/>
            <person name="Andersen M.H."/>
            <person name="Karst S.M."/>
            <person name="Dueholm M.S."/>
            <person name="Nielsen P.H."/>
            <person name="Albertsen M."/>
        </authorList>
    </citation>
    <scope>NUCLEOTIDE SEQUENCE</scope>
    <source>
        <strain evidence="2">Hirt_18-Q3-R61-65_BATAC.395</strain>
    </source>
</reference>
<dbReference type="Gene3D" id="1.10.3990.20">
    <property type="entry name" value="protein bp1543"/>
    <property type="match status" value="1"/>
</dbReference>
<gene>
    <name evidence="2" type="ORF">IPL58_12655</name>
</gene>
<name>A0A9D7PSM5_9PROT</name>
<dbReference type="AlphaFoldDB" id="A0A9D7PSM5"/>
<evidence type="ECO:0000313" key="3">
    <source>
        <dbReference type="Proteomes" id="UP000886689"/>
    </source>
</evidence>
<organism evidence="2 3">
    <name type="scientific">Candidatus Proximibacter danicus</name>
    <dbReference type="NCBI Taxonomy" id="2954365"/>
    <lineage>
        <taxon>Bacteria</taxon>
        <taxon>Pseudomonadati</taxon>
        <taxon>Pseudomonadota</taxon>
        <taxon>Betaproteobacteria</taxon>
        <taxon>Candidatus Proximibacter</taxon>
    </lineage>
</organism>
<comment type="caution">
    <text evidence="2">The sequence shown here is derived from an EMBL/GenBank/DDBJ whole genome shotgun (WGS) entry which is preliminary data.</text>
</comment>
<dbReference type="Pfam" id="PF13467">
    <property type="entry name" value="RHH_4"/>
    <property type="match status" value="1"/>
</dbReference>
<dbReference type="InterPro" id="IPR027373">
    <property type="entry name" value="RHH_dom"/>
</dbReference>
<accession>A0A9D7PSM5</accession>